<dbReference type="EMBL" id="FN654278">
    <property type="protein sequence ID" value="CBY30558.1"/>
    <property type="molecule type" value="Genomic_DNA"/>
</dbReference>
<evidence type="ECO:0000256" key="6">
    <source>
        <dbReference type="ARBA" id="ARBA00022964"/>
    </source>
</evidence>
<reference evidence="10" key="1">
    <citation type="journal article" date="2010" name="Science">
        <title>Plasticity of animal genome architecture unmasked by rapid evolution of a pelagic tunicate.</title>
        <authorList>
            <person name="Denoeud F."/>
            <person name="Henriet S."/>
            <person name="Mungpakdee S."/>
            <person name="Aury J.M."/>
            <person name="Da Silva C."/>
            <person name="Brinkmann H."/>
            <person name="Mikhaleva J."/>
            <person name="Olsen L.C."/>
            <person name="Jubin C."/>
            <person name="Canestro C."/>
            <person name="Bouquet J.M."/>
            <person name="Danks G."/>
            <person name="Poulain J."/>
            <person name="Campsteijn C."/>
            <person name="Adamski M."/>
            <person name="Cross I."/>
            <person name="Yadetie F."/>
            <person name="Muffato M."/>
            <person name="Louis A."/>
            <person name="Butcher S."/>
            <person name="Tsagkogeorga G."/>
            <person name="Konrad A."/>
            <person name="Singh S."/>
            <person name="Jensen M.F."/>
            <person name="Cong E.H."/>
            <person name="Eikeseth-Otteraa H."/>
            <person name="Noel B."/>
            <person name="Anthouard V."/>
            <person name="Porcel B.M."/>
            <person name="Kachouri-Lafond R."/>
            <person name="Nishino A."/>
            <person name="Ugolini M."/>
            <person name="Chourrout P."/>
            <person name="Nishida H."/>
            <person name="Aasland R."/>
            <person name="Huzurbazar S."/>
            <person name="Westhof E."/>
            <person name="Delsuc F."/>
            <person name="Lehrach H."/>
            <person name="Reinhardt R."/>
            <person name="Weissenbach J."/>
            <person name="Roy S.W."/>
            <person name="Artiguenave F."/>
            <person name="Postlethwait J.H."/>
            <person name="Manak J.R."/>
            <person name="Thompson E.M."/>
            <person name="Jaillon O."/>
            <person name="Du Pasquier L."/>
            <person name="Boudinot P."/>
            <person name="Liberles D.A."/>
            <person name="Volff J.N."/>
            <person name="Philippe H."/>
            <person name="Lenhard B."/>
            <person name="Roest Crollius H."/>
            <person name="Wincker P."/>
            <person name="Chourrout D."/>
        </authorList>
    </citation>
    <scope>NUCLEOTIDE SEQUENCE [LARGE SCALE GENOMIC DNA]</scope>
</reference>
<dbReference type="AlphaFoldDB" id="E4Y4G0"/>
<evidence type="ECO:0000256" key="2">
    <source>
        <dbReference type="ARBA" id="ARBA00005022"/>
    </source>
</evidence>
<dbReference type="GO" id="GO:0045329">
    <property type="term" value="P:carnitine biosynthetic process"/>
    <property type="evidence" value="ECO:0007669"/>
    <property type="project" value="UniProtKB-UniPathway"/>
</dbReference>
<dbReference type="Pfam" id="PF02668">
    <property type="entry name" value="TauD"/>
    <property type="match status" value="1"/>
</dbReference>
<dbReference type="GO" id="GO:0005739">
    <property type="term" value="C:mitochondrion"/>
    <property type="evidence" value="ECO:0007669"/>
    <property type="project" value="TreeGrafter"/>
</dbReference>
<dbReference type="GO" id="GO:0046872">
    <property type="term" value="F:metal ion binding"/>
    <property type="evidence" value="ECO:0007669"/>
    <property type="project" value="UniProtKB-KW"/>
</dbReference>
<evidence type="ECO:0000313" key="10">
    <source>
        <dbReference type="EMBL" id="CBY30558.1"/>
    </source>
</evidence>
<evidence type="ECO:0000256" key="7">
    <source>
        <dbReference type="ARBA" id="ARBA00023002"/>
    </source>
</evidence>
<dbReference type="InterPro" id="IPR038492">
    <property type="entry name" value="GBBH-like_N_sf"/>
</dbReference>
<evidence type="ECO:0000256" key="3">
    <source>
        <dbReference type="ARBA" id="ARBA00008654"/>
    </source>
</evidence>
<dbReference type="GO" id="GO:0051213">
    <property type="term" value="F:dioxygenase activity"/>
    <property type="evidence" value="ECO:0007669"/>
    <property type="project" value="UniProtKB-KW"/>
</dbReference>
<gene>
    <name evidence="10" type="ORF">GSOID_T00018430001</name>
</gene>
<dbReference type="InterPro" id="IPR050411">
    <property type="entry name" value="AlphaKG_dependent_hydroxylases"/>
</dbReference>
<organism evidence="10">
    <name type="scientific">Oikopleura dioica</name>
    <name type="common">Tunicate</name>
    <dbReference type="NCBI Taxonomy" id="34765"/>
    <lineage>
        <taxon>Eukaryota</taxon>
        <taxon>Metazoa</taxon>
        <taxon>Chordata</taxon>
        <taxon>Tunicata</taxon>
        <taxon>Appendicularia</taxon>
        <taxon>Copelata</taxon>
        <taxon>Oikopleuridae</taxon>
        <taxon>Oikopleura</taxon>
    </lineage>
</organism>
<evidence type="ECO:0000259" key="9">
    <source>
        <dbReference type="Pfam" id="PF02668"/>
    </source>
</evidence>
<proteinExistence type="inferred from homology"/>
<keyword evidence="7" id="KW-0560">Oxidoreductase</keyword>
<dbReference type="SUPFAM" id="SSF51197">
    <property type="entry name" value="Clavaminate synthase-like"/>
    <property type="match status" value="1"/>
</dbReference>
<dbReference type="InterPro" id="IPR003819">
    <property type="entry name" value="TauD/TfdA-like"/>
</dbReference>
<evidence type="ECO:0000256" key="5">
    <source>
        <dbReference type="ARBA" id="ARBA00022873"/>
    </source>
</evidence>
<keyword evidence="8" id="KW-0408">Iron</keyword>
<dbReference type="InterPro" id="IPR042098">
    <property type="entry name" value="TauD-like_sf"/>
</dbReference>
<dbReference type="UniPathway" id="UPA00118"/>
<dbReference type="PANTHER" id="PTHR10696:SF25">
    <property type="entry name" value="OXIDOREDUCTASE AIM17-RELATED"/>
    <property type="match status" value="1"/>
</dbReference>
<feature type="domain" description="TauD/TfdA-like" evidence="9">
    <location>
        <begin position="128"/>
        <end position="372"/>
    </location>
</feature>
<evidence type="ECO:0000256" key="4">
    <source>
        <dbReference type="ARBA" id="ARBA00022723"/>
    </source>
</evidence>
<dbReference type="Proteomes" id="UP000011014">
    <property type="component" value="Unassembled WGS sequence"/>
</dbReference>
<dbReference type="Gene3D" id="3.30.2020.30">
    <property type="match status" value="1"/>
</dbReference>
<evidence type="ECO:0000256" key="1">
    <source>
        <dbReference type="ARBA" id="ARBA00001954"/>
    </source>
</evidence>
<dbReference type="PANTHER" id="PTHR10696">
    <property type="entry name" value="GAMMA-BUTYROBETAINE HYDROXYLASE-RELATED"/>
    <property type="match status" value="1"/>
</dbReference>
<keyword evidence="4" id="KW-0479">Metal-binding</keyword>
<sequence>MLKIIRSSFLRRNLKVNAFSGSSANLKIEINGKSEKIDFSALWLRFNCYCAECRQASSGQKTVEPLFWPEEIELEKATFEDNNLIYKIKGEQHEGIIPGDVLRKFVSDEKSRARNAKMKFHENNEDGWGSEIDFSKIIHERGQYEMTQKIAKNGFVVVKNCPTMKRCVLDLVRKISDPVPFLYGLVQDIVNEPNPTNIAFSDAYLSPHMDFVYYESPPGLQFLLCRRNDEVVEGGESILIDAFEVAEHLKKHYPEEFETLSTVPVRFQKIHWERENPVHIEWEQPHIVLDTNKNISRVNWAPAFEGKSNNSSMTPAYLKAYRRFMRQVDESKTKTVQKLESGECIVFNNRRMLHGRNAFKLNGGVRHMEVAYTNICEFRSRAQVLEYSQGQGKLITGVGNSNPI</sequence>
<comment type="similarity">
    <text evidence="3">Belongs to the gamma-BBH/TMLD family.</text>
</comment>
<dbReference type="Gene3D" id="3.60.130.10">
    <property type="entry name" value="Clavaminate synthase-like"/>
    <property type="match status" value="1"/>
</dbReference>
<name>E4Y4G0_OIKDI</name>
<protein>
    <recommendedName>
        <fullName evidence="9">TauD/TfdA-like domain-containing protein</fullName>
    </recommendedName>
</protein>
<accession>E4Y4G0</accession>
<comment type="cofactor">
    <cofactor evidence="1">
        <name>Fe(2+)</name>
        <dbReference type="ChEBI" id="CHEBI:29033"/>
    </cofactor>
</comment>
<comment type="pathway">
    <text evidence="2">Amine and polyamine biosynthesis; carnitine biosynthesis.</text>
</comment>
<keyword evidence="5" id="KW-0124">Carnitine biosynthesis</keyword>
<keyword evidence="6" id="KW-0223">Dioxygenase</keyword>
<evidence type="ECO:0000256" key="8">
    <source>
        <dbReference type="ARBA" id="ARBA00023004"/>
    </source>
</evidence>